<evidence type="ECO:0000313" key="1">
    <source>
        <dbReference type="EMBL" id="KAI4357658.1"/>
    </source>
</evidence>
<accession>A0ACB9QA34</accession>
<dbReference type="EMBL" id="CM039426">
    <property type="protein sequence ID" value="KAI4357658.1"/>
    <property type="molecule type" value="Genomic_DNA"/>
</dbReference>
<evidence type="ECO:0000313" key="2">
    <source>
        <dbReference type="Proteomes" id="UP000828941"/>
    </source>
</evidence>
<gene>
    <name evidence="1" type="ORF">L6164_001593</name>
</gene>
<reference evidence="1 2" key="1">
    <citation type="journal article" date="2022" name="DNA Res.">
        <title>Chromosomal-level genome assembly of the orchid tree Bauhinia variegata (Leguminosae; Cercidoideae) supports the allotetraploid origin hypothesis of Bauhinia.</title>
        <authorList>
            <person name="Zhong Y."/>
            <person name="Chen Y."/>
            <person name="Zheng D."/>
            <person name="Pang J."/>
            <person name="Liu Y."/>
            <person name="Luo S."/>
            <person name="Meng S."/>
            <person name="Qian L."/>
            <person name="Wei D."/>
            <person name="Dai S."/>
            <person name="Zhou R."/>
        </authorList>
    </citation>
    <scope>NUCLEOTIDE SEQUENCE [LARGE SCALE GENOMIC DNA]</scope>
    <source>
        <strain evidence="1">BV-YZ2020</strain>
    </source>
</reference>
<sequence>MTFGSVYKGTLESQEGVVALKVLNLQRRGADKSFIAECNALRNIRHRNLTKILTRCSSINYKGQTFKALVFEYMTNGCLENWLHHVTKIAEQARTLDLSQRLNICVDIASGLHYLHIECAQPIVHYDLKPSNILLDDDMVAHMGDIGLARLLSTIFGPFDKQTSTIGIKGTIGYAPPGSFI</sequence>
<keyword evidence="2" id="KW-1185">Reference proteome</keyword>
<proteinExistence type="predicted"/>
<dbReference type="Proteomes" id="UP000828941">
    <property type="component" value="Chromosome 1"/>
</dbReference>
<comment type="caution">
    <text evidence="1">The sequence shown here is derived from an EMBL/GenBank/DDBJ whole genome shotgun (WGS) entry which is preliminary data.</text>
</comment>
<name>A0ACB9QA34_BAUVA</name>
<protein>
    <submittedName>
        <fullName evidence="1">Uncharacterized protein</fullName>
    </submittedName>
</protein>
<organism evidence="1 2">
    <name type="scientific">Bauhinia variegata</name>
    <name type="common">Purple orchid tree</name>
    <name type="synonym">Phanera variegata</name>
    <dbReference type="NCBI Taxonomy" id="167791"/>
    <lineage>
        <taxon>Eukaryota</taxon>
        <taxon>Viridiplantae</taxon>
        <taxon>Streptophyta</taxon>
        <taxon>Embryophyta</taxon>
        <taxon>Tracheophyta</taxon>
        <taxon>Spermatophyta</taxon>
        <taxon>Magnoliopsida</taxon>
        <taxon>eudicotyledons</taxon>
        <taxon>Gunneridae</taxon>
        <taxon>Pentapetalae</taxon>
        <taxon>rosids</taxon>
        <taxon>fabids</taxon>
        <taxon>Fabales</taxon>
        <taxon>Fabaceae</taxon>
        <taxon>Cercidoideae</taxon>
        <taxon>Cercideae</taxon>
        <taxon>Bauhiniinae</taxon>
        <taxon>Bauhinia</taxon>
    </lineage>
</organism>